<dbReference type="EnsemblPlants" id="AES80524">
    <property type="protein sequence ID" value="AES80524"/>
    <property type="gene ID" value="MTR_7g081500"/>
</dbReference>
<evidence type="ECO:0000256" key="7">
    <source>
        <dbReference type="ARBA" id="ARBA00022729"/>
    </source>
</evidence>
<dbReference type="CDD" id="cd04852">
    <property type="entry name" value="Peptidases_S8_3"/>
    <property type="match status" value="1"/>
</dbReference>
<keyword evidence="22" id="KW-1185">Reference proteome</keyword>
<dbReference type="Gene3D" id="3.50.30.30">
    <property type="match status" value="1"/>
</dbReference>
<feature type="domain" description="Peptidase S8/S53" evidence="15">
    <location>
        <begin position="141"/>
        <end position="617"/>
    </location>
</feature>
<accession>G7KTF6</accession>
<keyword evidence="10" id="KW-0325">Glycoprotein</keyword>
<dbReference type="GO" id="GO:0008240">
    <property type="term" value="F:tripeptidyl-peptidase activity"/>
    <property type="evidence" value="ECO:0007669"/>
    <property type="project" value="UniProtKB-EC"/>
</dbReference>
<keyword evidence="7 14" id="KW-0732">Signal</keyword>
<dbReference type="HOGENOM" id="CLU_000625_4_6_1"/>
<dbReference type="SUPFAM" id="SSF52743">
    <property type="entry name" value="Subtilisin-like"/>
    <property type="match status" value="1"/>
</dbReference>
<dbReference type="Pfam" id="PF17766">
    <property type="entry name" value="fn3_6"/>
    <property type="match status" value="1"/>
</dbReference>
<dbReference type="InterPro" id="IPR045051">
    <property type="entry name" value="SBT"/>
</dbReference>
<name>G7KTF6_MEDTR</name>
<feature type="domain" description="Subtilisin-like protease fibronectin type-III" evidence="18">
    <location>
        <begin position="687"/>
        <end position="782"/>
    </location>
</feature>
<dbReference type="InterPro" id="IPR010259">
    <property type="entry name" value="S8pro/Inhibitor_I9"/>
</dbReference>
<dbReference type="PROSITE" id="PS51892">
    <property type="entry name" value="SUBTILASE"/>
    <property type="match status" value="1"/>
</dbReference>
<evidence type="ECO:0000259" key="16">
    <source>
        <dbReference type="Pfam" id="PF02225"/>
    </source>
</evidence>
<comment type="similarity">
    <text evidence="3 12">Belongs to the peptidase S8 family.</text>
</comment>
<feature type="signal peptide" evidence="14">
    <location>
        <begin position="1"/>
        <end position="27"/>
    </location>
</feature>
<evidence type="ECO:0000313" key="21">
    <source>
        <dbReference type="EnsemblPlants" id="AES80524"/>
    </source>
</evidence>
<organism evidence="19 22">
    <name type="scientific">Medicago truncatula</name>
    <name type="common">Barrel medic</name>
    <name type="synonym">Medicago tribuloides</name>
    <dbReference type="NCBI Taxonomy" id="3880"/>
    <lineage>
        <taxon>Eukaryota</taxon>
        <taxon>Viridiplantae</taxon>
        <taxon>Streptophyta</taxon>
        <taxon>Embryophyta</taxon>
        <taxon>Tracheophyta</taxon>
        <taxon>Spermatophyta</taxon>
        <taxon>Magnoliopsida</taxon>
        <taxon>eudicotyledons</taxon>
        <taxon>Gunneridae</taxon>
        <taxon>Pentapetalae</taxon>
        <taxon>rosids</taxon>
        <taxon>fabids</taxon>
        <taxon>Fabales</taxon>
        <taxon>Fabaceae</taxon>
        <taxon>Papilionoideae</taxon>
        <taxon>50 kb inversion clade</taxon>
        <taxon>NPAAA clade</taxon>
        <taxon>Hologalegina</taxon>
        <taxon>IRL clade</taxon>
        <taxon>Trifolieae</taxon>
        <taxon>Medicago</taxon>
    </lineage>
</organism>
<feature type="chain" id="PRO_5014573828" evidence="14">
    <location>
        <begin position="28"/>
        <end position="785"/>
    </location>
</feature>
<dbReference type="OMA" id="LWTNGKH"/>
<dbReference type="Pfam" id="PF05922">
    <property type="entry name" value="Inhibitor_I9"/>
    <property type="match status" value="1"/>
</dbReference>
<dbReference type="FunFam" id="3.40.50.200:FF:000006">
    <property type="entry name" value="Subtilisin-like protease SBT1.5"/>
    <property type="match status" value="1"/>
</dbReference>
<dbReference type="Proteomes" id="UP000265566">
    <property type="component" value="Chromosome 7"/>
</dbReference>
<evidence type="ECO:0000256" key="11">
    <source>
        <dbReference type="PIRSR" id="PIRSR615500-1"/>
    </source>
</evidence>
<protein>
    <submittedName>
        <fullName evidence="20">Putative tripeptidyl-peptidase II</fullName>
        <ecNumber evidence="20">3.4.14.10</ecNumber>
    </submittedName>
    <submittedName>
        <fullName evidence="19">Subtilisin-like serine protease</fullName>
    </submittedName>
</protein>
<keyword evidence="8 12" id="KW-0378">Hydrolase</keyword>
<keyword evidence="6 12" id="KW-0645">Protease</keyword>
<dbReference type="GO" id="GO:0048046">
    <property type="term" value="C:apoplast"/>
    <property type="evidence" value="ECO:0007669"/>
    <property type="project" value="UniProtKB-SubCell"/>
</dbReference>
<dbReference type="PRINTS" id="PR00723">
    <property type="entry name" value="SUBTILISIN"/>
</dbReference>
<dbReference type="EMBL" id="CM001223">
    <property type="protein sequence ID" value="AES80524.1"/>
    <property type="molecule type" value="Genomic_DNA"/>
</dbReference>
<dbReference type="InterPro" id="IPR003137">
    <property type="entry name" value="PA_domain"/>
</dbReference>
<comment type="subcellular location">
    <subcellularLocation>
        <location evidence="2">Secreted</location>
        <location evidence="2">Extracellular space</location>
        <location evidence="2">Apoplast</location>
    </subcellularLocation>
</comment>
<dbReference type="PANTHER" id="PTHR10795">
    <property type="entry name" value="PROPROTEIN CONVERTASE SUBTILISIN/KEXIN"/>
    <property type="match status" value="1"/>
</dbReference>
<dbReference type="InterPro" id="IPR015500">
    <property type="entry name" value="Peptidase_S8_subtilisin-rel"/>
</dbReference>
<evidence type="ECO:0000313" key="20">
    <source>
        <dbReference type="EMBL" id="RHN47204.1"/>
    </source>
</evidence>
<dbReference type="CDD" id="cd02120">
    <property type="entry name" value="PA_subtilisin_like"/>
    <property type="match status" value="1"/>
</dbReference>
<feature type="active site" description="Charge relay system" evidence="11 12">
    <location>
        <position position="573"/>
    </location>
</feature>
<evidence type="ECO:0000313" key="19">
    <source>
        <dbReference type="EMBL" id="AES80524.1"/>
    </source>
</evidence>
<reference evidence="20" key="4">
    <citation type="journal article" date="2018" name="Nat. Plants">
        <title>Whole-genome landscape of Medicago truncatula symbiotic genes.</title>
        <authorList>
            <person name="Pecrix Y."/>
            <person name="Gamas P."/>
            <person name="Carrere S."/>
        </authorList>
    </citation>
    <scope>NUCLEOTIDE SEQUENCE</scope>
    <source>
        <tissue evidence="20">Leaves</tissue>
    </source>
</reference>
<comment type="function">
    <text evidence="1">Required for arbuscular mycorrhiza (AM) development during AM symbiosis with AM fungi (e.g. Glomeromycota intraradices).</text>
</comment>
<dbReference type="FunFam" id="3.30.70.80:FF:000002">
    <property type="entry name" value="Subtilisin-like protease SBT5.3"/>
    <property type="match status" value="1"/>
</dbReference>
<dbReference type="InterPro" id="IPR000209">
    <property type="entry name" value="Peptidase_S8/S53_dom"/>
</dbReference>
<proteinExistence type="inferred from homology"/>
<dbReference type="EMBL" id="PSQE01000007">
    <property type="protein sequence ID" value="RHN47204.1"/>
    <property type="molecule type" value="Genomic_DNA"/>
</dbReference>
<evidence type="ECO:0000256" key="6">
    <source>
        <dbReference type="ARBA" id="ARBA00022670"/>
    </source>
</evidence>
<keyword evidence="5" id="KW-0964">Secreted</keyword>
<feature type="active site" description="Charge relay system" evidence="11 12">
    <location>
        <position position="225"/>
    </location>
</feature>
<feature type="region of interest" description="Disordered" evidence="13">
    <location>
        <begin position="509"/>
        <end position="531"/>
    </location>
</feature>
<dbReference type="Proteomes" id="UP000002051">
    <property type="component" value="Unassembled WGS sequence"/>
</dbReference>
<dbReference type="Gene3D" id="3.30.70.80">
    <property type="entry name" value="Peptidase S8 propeptide/proteinase inhibitor I9"/>
    <property type="match status" value="1"/>
</dbReference>
<dbReference type="GO" id="GO:0004252">
    <property type="term" value="F:serine-type endopeptidase activity"/>
    <property type="evidence" value="ECO:0000318"/>
    <property type="project" value="GO_Central"/>
</dbReference>
<dbReference type="AlphaFoldDB" id="G7KTF6"/>
<evidence type="ECO:0000256" key="14">
    <source>
        <dbReference type="SAM" id="SignalP"/>
    </source>
</evidence>
<dbReference type="GO" id="GO:0009610">
    <property type="term" value="P:response to symbiotic fungus"/>
    <property type="evidence" value="ECO:0007669"/>
    <property type="project" value="UniProtKB-ARBA"/>
</dbReference>
<dbReference type="GO" id="GO:0009609">
    <property type="term" value="P:response to symbiotic bacterium"/>
    <property type="evidence" value="ECO:0007669"/>
    <property type="project" value="UniProtKB-ARBA"/>
</dbReference>
<evidence type="ECO:0000256" key="4">
    <source>
        <dbReference type="ARBA" id="ARBA00022523"/>
    </source>
</evidence>
<evidence type="ECO:0000313" key="22">
    <source>
        <dbReference type="Proteomes" id="UP000002051"/>
    </source>
</evidence>
<dbReference type="Pfam" id="PF00082">
    <property type="entry name" value="Peptidase_S8"/>
    <property type="match status" value="1"/>
</dbReference>
<evidence type="ECO:0000256" key="1">
    <source>
        <dbReference type="ARBA" id="ARBA00002076"/>
    </source>
</evidence>
<dbReference type="EC" id="3.4.14.10" evidence="20"/>
<evidence type="ECO:0000259" key="15">
    <source>
        <dbReference type="Pfam" id="PF00082"/>
    </source>
</evidence>
<dbReference type="Gramene" id="rna41770">
    <property type="protein sequence ID" value="RHN47204.1"/>
    <property type="gene ID" value="gene41770"/>
</dbReference>
<evidence type="ECO:0000256" key="5">
    <source>
        <dbReference type="ARBA" id="ARBA00022525"/>
    </source>
</evidence>
<dbReference type="Gene3D" id="3.40.50.200">
    <property type="entry name" value="Peptidase S8/S53 domain"/>
    <property type="match status" value="1"/>
</dbReference>
<dbReference type="Pfam" id="PF02225">
    <property type="entry name" value="PA"/>
    <property type="match status" value="1"/>
</dbReference>
<evidence type="ECO:0000256" key="9">
    <source>
        <dbReference type="ARBA" id="ARBA00022825"/>
    </source>
</evidence>
<reference evidence="21" key="3">
    <citation type="submission" date="2015-04" db="UniProtKB">
        <authorList>
            <consortium name="EnsemblPlants"/>
        </authorList>
    </citation>
    <scope>IDENTIFICATION</scope>
    <source>
        <strain evidence="21">cv. Jemalong A17</strain>
    </source>
</reference>
<dbReference type="PaxDb" id="3880-AES80524"/>
<feature type="active site" description="Charge relay system" evidence="11 12">
    <location>
        <position position="150"/>
    </location>
</feature>
<sequence>MGGSILFHHLFVSSLLIFTLLLKDVHASKECYIVYLGAHSHGPTPSSVDLETATSSHYDLLGSILGSKENAKEAIIYSYNKQINGFAAMLEEEEAAQIAKNPKVVSVFLSKEHKLHTTRSWEFLGLRGNDINSAWQKGRFGENTIIGNIDTGVWPESKSFSDRGIGPIPAKWRGGNICQLDKLNTSKKVPCNRKLIGARFFNKAYQKRNGKLPRSQQTARDFVGHGTHTLSTAGGNFVPGASIFNIGNGTIKGGSPRARVATYKVCWSLTDATSCFGADVLSAIDQAIDDGVDIISVSAGGPSSTNSEEIFTDEISIGAFHALARNILLVASAGNEGPTPGSVVNVAPWVFTVAASTLDRDFSSVMTIGNKTLTGASLFVNLPPNQDFTIVTSTDAKLANATNRDARFCRPRTLDPSKVNGKIVACDREGKIKSVAEGQEALSAGAKGVILRNQPEINGKTLLSEPHVLSTISYPGNHSRTTGRSLDIIPSDIKSGTKLRMSPAKTLNRRKPAPVMASYSSRGPNKVQPSILKPDVTAPGVNILAAYSLFASASNLITDTRRGFPFNVMQGTSMSCPHVAGTAGLIKTLHPNWSPAAIKSAIMTTATTRDNTNKPISDAFDKTLANPFAYGSGHIRPNSAMDPGLVYDLGIKDYLNFLCASGYNQQLISALNFNMTFTCSGTSSIDDLNYPSITLPNLGLNSVTVTRTVTNVGPPSTYFAKVQLAGYKIAVVPSSLNFKKIGEKKTFQVIVQATSVTPRRKYQFGELRWTNGKHIVRSPVTVRRK</sequence>
<dbReference type="InterPro" id="IPR034197">
    <property type="entry name" value="Peptidases_S8_3"/>
</dbReference>
<evidence type="ECO:0000256" key="8">
    <source>
        <dbReference type="ARBA" id="ARBA00022801"/>
    </source>
</evidence>
<feature type="domain" description="Inhibitor I9" evidence="17">
    <location>
        <begin position="32"/>
        <end position="116"/>
    </location>
</feature>
<reference evidence="19 22" key="1">
    <citation type="journal article" date="2011" name="Nature">
        <title>The Medicago genome provides insight into the evolution of rhizobial symbioses.</title>
        <authorList>
            <person name="Young N.D."/>
            <person name="Debelle F."/>
            <person name="Oldroyd G.E."/>
            <person name="Geurts R."/>
            <person name="Cannon S.B."/>
            <person name="Udvardi M.K."/>
            <person name="Benedito V.A."/>
            <person name="Mayer K.F."/>
            <person name="Gouzy J."/>
            <person name="Schoof H."/>
            <person name="Van de Peer Y."/>
            <person name="Proost S."/>
            <person name="Cook D.R."/>
            <person name="Meyers B.C."/>
            <person name="Spannagl M."/>
            <person name="Cheung F."/>
            <person name="De Mita S."/>
            <person name="Krishnakumar V."/>
            <person name="Gundlach H."/>
            <person name="Zhou S."/>
            <person name="Mudge J."/>
            <person name="Bharti A.K."/>
            <person name="Murray J.D."/>
            <person name="Naoumkina M.A."/>
            <person name="Rosen B."/>
            <person name="Silverstein K.A."/>
            <person name="Tang H."/>
            <person name="Rombauts S."/>
            <person name="Zhao P.X."/>
            <person name="Zhou P."/>
            <person name="Barbe V."/>
            <person name="Bardou P."/>
            <person name="Bechner M."/>
            <person name="Bellec A."/>
            <person name="Berger A."/>
            <person name="Berges H."/>
            <person name="Bidwell S."/>
            <person name="Bisseling T."/>
            <person name="Choisne N."/>
            <person name="Couloux A."/>
            <person name="Denny R."/>
            <person name="Deshpande S."/>
            <person name="Dai X."/>
            <person name="Doyle J.J."/>
            <person name="Dudez A.M."/>
            <person name="Farmer A.D."/>
            <person name="Fouteau S."/>
            <person name="Franken C."/>
            <person name="Gibelin C."/>
            <person name="Gish J."/>
            <person name="Goldstein S."/>
            <person name="Gonzalez A.J."/>
            <person name="Green P.J."/>
            <person name="Hallab A."/>
            <person name="Hartog M."/>
            <person name="Hua A."/>
            <person name="Humphray S.J."/>
            <person name="Jeong D.H."/>
            <person name="Jing Y."/>
            <person name="Jocker A."/>
            <person name="Kenton S.M."/>
            <person name="Kim D.J."/>
            <person name="Klee K."/>
            <person name="Lai H."/>
            <person name="Lang C."/>
            <person name="Lin S."/>
            <person name="Macmil S.L."/>
            <person name="Magdelenat G."/>
            <person name="Matthews L."/>
            <person name="McCorrison J."/>
            <person name="Monaghan E.L."/>
            <person name="Mun J.H."/>
            <person name="Najar F.Z."/>
            <person name="Nicholson C."/>
            <person name="Noirot C."/>
            <person name="O'Bleness M."/>
            <person name="Paule C.R."/>
            <person name="Poulain J."/>
            <person name="Prion F."/>
            <person name="Qin B."/>
            <person name="Qu C."/>
            <person name="Retzel E.F."/>
            <person name="Riddle C."/>
            <person name="Sallet E."/>
            <person name="Samain S."/>
            <person name="Samson N."/>
            <person name="Sanders I."/>
            <person name="Saurat O."/>
            <person name="Scarpelli C."/>
            <person name="Schiex T."/>
            <person name="Segurens B."/>
            <person name="Severin A.J."/>
            <person name="Sherrier D.J."/>
            <person name="Shi R."/>
            <person name="Sims S."/>
            <person name="Singer S.R."/>
            <person name="Sinharoy S."/>
            <person name="Sterck L."/>
            <person name="Viollet A."/>
            <person name="Wang B.B."/>
            <person name="Wang K."/>
            <person name="Wang M."/>
            <person name="Wang X."/>
            <person name="Warfsmann J."/>
            <person name="Weissenbach J."/>
            <person name="White D.D."/>
            <person name="White J.D."/>
            <person name="Wiley G.B."/>
            <person name="Wincker P."/>
            <person name="Xing Y."/>
            <person name="Yang L."/>
            <person name="Yao Z."/>
            <person name="Ying F."/>
            <person name="Zhai J."/>
            <person name="Zhou L."/>
            <person name="Zuber A."/>
            <person name="Denarie J."/>
            <person name="Dixon R.A."/>
            <person name="May G.D."/>
            <person name="Schwartz D.C."/>
            <person name="Rogers J."/>
            <person name="Quetier F."/>
            <person name="Town C.D."/>
            <person name="Roe B.A."/>
        </authorList>
    </citation>
    <scope>NUCLEOTIDE SEQUENCE [LARGE SCALE GENOMIC DNA]</scope>
    <source>
        <strain evidence="19">A17</strain>
        <strain evidence="21 22">cv. Jemalong A17</strain>
    </source>
</reference>
<keyword evidence="9 12" id="KW-0720">Serine protease</keyword>
<evidence type="ECO:0000259" key="17">
    <source>
        <dbReference type="Pfam" id="PF05922"/>
    </source>
</evidence>
<feature type="domain" description="PA" evidence="16">
    <location>
        <begin position="408"/>
        <end position="459"/>
    </location>
</feature>
<evidence type="ECO:0000259" key="18">
    <source>
        <dbReference type="Pfam" id="PF17766"/>
    </source>
</evidence>
<dbReference type="OrthoDB" id="206201at2759"/>
<evidence type="ECO:0000256" key="13">
    <source>
        <dbReference type="SAM" id="MobiDB-lite"/>
    </source>
</evidence>
<reference evidence="19 22" key="2">
    <citation type="journal article" date="2014" name="BMC Genomics">
        <title>An improved genome release (version Mt4.0) for the model legume Medicago truncatula.</title>
        <authorList>
            <person name="Tang H."/>
            <person name="Krishnakumar V."/>
            <person name="Bidwell S."/>
            <person name="Rosen B."/>
            <person name="Chan A."/>
            <person name="Zhou S."/>
            <person name="Gentzbittel L."/>
            <person name="Childs K.L."/>
            <person name="Yandell M."/>
            <person name="Gundlach H."/>
            <person name="Mayer K.F."/>
            <person name="Schwartz D.C."/>
            <person name="Town C.D."/>
        </authorList>
    </citation>
    <scope>GENOME REANNOTATION</scope>
    <source>
        <strain evidence="21 22">cv. Jemalong A17</strain>
    </source>
</reference>
<dbReference type="InterPro" id="IPR036852">
    <property type="entry name" value="Peptidase_S8/S53_dom_sf"/>
</dbReference>
<dbReference type="InterPro" id="IPR023828">
    <property type="entry name" value="Peptidase_S8_Ser-AS"/>
</dbReference>
<dbReference type="GO" id="GO:0005576">
    <property type="term" value="C:extracellular region"/>
    <property type="evidence" value="ECO:0000318"/>
    <property type="project" value="GO_Central"/>
</dbReference>
<dbReference type="eggNOG" id="ENOG502QT1T">
    <property type="taxonomic scope" value="Eukaryota"/>
</dbReference>
<evidence type="ECO:0000256" key="3">
    <source>
        <dbReference type="ARBA" id="ARBA00011073"/>
    </source>
</evidence>
<dbReference type="InterPro" id="IPR041469">
    <property type="entry name" value="Subtilisin-like_FN3"/>
</dbReference>
<evidence type="ECO:0000256" key="12">
    <source>
        <dbReference type="PROSITE-ProRule" id="PRU01240"/>
    </source>
</evidence>
<gene>
    <name evidence="21" type="primary">11435567</name>
    <name evidence="19" type="ordered locus">MTR_7g081500</name>
    <name evidence="20" type="ORF">MtrunA17_Chr7g0250391</name>
</gene>
<dbReference type="KEGG" id="mtr:11435567"/>
<keyword evidence="4" id="KW-0052">Apoplast</keyword>
<dbReference type="GO" id="GO:0006508">
    <property type="term" value="P:proteolysis"/>
    <property type="evidence" value="ECO:0007669"/>
    <property type="project" value="UniProtKB-KW"/>
</dbReference>
<evidence type="ECO:0000256" key="2">
    <source>
        <dbReference type="ARBA" id="ARBA00004271"/>
    </source>
</evidence>
<dbReference type="PROSITE" id="PS00138">
    <property type="entry name" value="SUBTILASE_SER"/>
    <property type="match status" value="1"/>
</dbReference>
<evidence type="ECO:0000256" key="10">
    <source>
        <dbReference type="ARBA" id="ARBA00023180"/>
    </source>
</evidence>
<dbReference type="Gene3D" id="2.60.40.2310">
    <property type="match status" value="1"/>
</dbReference>
<dbReference type="InterPro" id="IPR037045">
    <property type="entry name" value="S8pro/Inhibitor_I9_sf"/>
</dbReference>